<dbReference type="InterPro" id="IPR053194">
    <property type="entry name" value="tRNA_methyltr_O"/>
</dbReference>
<sequence length="224" mass="24130">MTEGILPLGAAILPAHPTLSSAHGGQHDGIPMNIGAYTFSQFHGIAEEFHGCAAPGLLIGGYMVELAKGMLPEGTLFEAVAETSKCLPDAVQLLSLCSTGNNRLHVRDLGLYALSLYNKKTGVGVRVSIDPAKLFAYPEIRSWFMKEKPKHAQDIVELERQIEEAGYSICKVQRVQVDKVFLGHGHMGTIGICPRCGEAYPLDHGPQCLGCQGQAPYTTLDPES</sequence>
<reference evidence="3" key="1">
    <citation type="submission" date="2019-08" db="EMBL/GenBank/DDBJ databases">
        <authorList>
            <person name="Kucharzyk K."/>
            <person name="Murdoch R.W."/>
            <person name="Higgins S."/>
            <person name="Loffler F."/>
        </authorList>
    </citation>
    <scope>NUCLEOTIDE SEQUENCE</scope>
</reference>
<evidence type="ECO:0000259" key="2">
    <source>
        <dbReference type="Pfam" id="PF23475"/>
    </source>
</evidence>
<dbReference type="EMBL" id="VSSQ01000004">
    <property type="protein sequence ID" value="MPL57064.1"/>
    <property type="molecule type" value="Genomic_DNA"/>
</dbReference>
<organism evidence="3">
    <name type="scientific">bioreactor metagenome</name>
    <dbReference type="NCBI Taxonomy" id="1076179"/>
    <lineage>
        <taxon>unclassified sequences</taxon>
        <taxon>metagenomes</taxon>
        <taxon>ecological metagenomes</taxon>
    </lineage>
</organism>
<dbReference type="InterPro" id="IPR003814">
    <property type="entry name" value="FmdEsu_dom"/>
</dbReference>
<dbReference type="AlphaFoldDB" id="A0A644SQY3"/>
<accession>A0A644SQY3</accession>
<dbReference type="PANTHER" id="PTHR39418:SF1">
    <property type="entry name" value="DEHYDROGENASE"/>
    <property type="match status" value="1"/>
</dbReference>
<comment type="caution">
    <text evidence="3">The sequence shown here is derived from an EMBL/GenBank/DDBJ whole genome shotgun (WGS) entry which is preliminary data.</text>
</comment>
<dbReference type="Pfam" id="PF02663">
    <property type="entry name" value="FmdE"/>
    <property type="match status" value="1"/>
</dbReference>
<dbReference type="InterPro" id="IPR057035">
    <property type="entry name" value="Znf-Tbcl_FmdE"/>
</dbReference>
<dbReference type="SUPFAM" id="SSF143555">
    <property type="entry name" value="FwdE-like"/>
    <property type="match status" value="1"/>
</dbReference>
<evidence type="ECO:0000313" key="3">
    <source>
        <dbReference type="EMBL" id="MPL57064.1"/>
    </source>
</evidence>
<feature type="domain" description="FmdE-like treble clef zinc finger" evidence="2">
    <location>
        <begin position="184"/>
        <end position="218"/>
    </location>
</feature>
<dbReference type="Gene3D" id="3.30.1330.130">
    <property type="match status" value="1"/>
</dbReference>
<protein>
    <submittedName>
        <fullName evidence="3">Uncharacterized protein</fullName>
    </submittedName>
</protein>
<dbReference type="Pfam" id="PF23475">
    <property type="entry name" value="zf-Tbcl_FmdE"/>
    <property type="match status" value="1"/>
</dbReference>
<proteinExistence type="predicted"/>
<dbReference type="PANTHER" id="PTHR39418">
    <property type="entry name" value="DEHYDROGENASE-RELATED"/>
    <property type="match status" value="1"/>
</dbReference>
<evidence type="ECO:0000259" key="1">
    <source>
        <dbReference type="Pfam" id="PF02663"/>
    </source>
</evidence>
<name>A0A644SQY3_9ZZZZ</name>
<dbReference type="Gene3D" id="3.30.60.80">
    <property type="match status" value="1"/>
</dbReference>
<feature type="domain" description="Formylmethanofuran dehydrogenase subunit E" evidence="1">
    <location>
        <begin position="49"/>
        <end position="173"/>
    </location>
</feature>
<gene>
    <name evidence="3" type="ORF">SDC9_02558</name>
</gene>